<keyword evidence="3" id="KW-0677">Repeat</keyword>
<reference evidence="7" key="1">
    <citation type="submission" date="2015-09" db="EMBL/GenBank/DDBJ databases">
        <authorList>
            <person name="Sai Rama Sridatta P."/>
        </authorList>
    </citation>
    <scope>NUCLEOTIDE SEQUENCE [LARGE SCALE GENOMIC DNA]</scope>
</reference>
<dbReference type="GO" id="GO:0005829">
    <property type="term" value="C:cytosol"/>
    <property type="evidence" value="ECO:0007669"/>
    <property type="project" value="UniProtKB-ARBA"/>
</dbReference>
<dbReference type="CDD" id="cd00200">
    <property type="entry name" value="WD40"/>
    <property type="match status" value="2"/>
</dbReference>
<dbReference type="Ensembl" id="ENSLCAT00010034786.1">
    <property type="protein sequence ID" value="ENSLCAP00010033980.1"/>
    <property type="gene ID" value="ENSLCAG00010015728.1"/>
</dbReference>
<dbReference type="Gene3D" id="1.25.40.370">
    <property type="match status" value="1"/>
</dbReference>
<feature type="repeat" description="WD" evidence="4">
    <location>
        <begin position="813"/>
        <end position="843"/>
    </location>
</feature>
<dbReference type="FunFam" id="1.10.8.430:FF:000001">
    <property type="entry name" value="Apoptotic protease-activating factor 1"/>
    <property type="match status" value="1"/>
</dbReference>
<dbReference type="InterPro" id="IPR001315">
    <property type="entry name" value="CARD"/>
</dbReference>
<dbReference type="InterPro" id="IPR048975">
    <property type="entry name" value="WHD_APAF1"/>
</dbReference>
<evidence type="ECO:0000313" key="6">
    <source>
        <dbReference type="Ensembl" id="ENSLCAP00010033980.1"/>
    </source>
</evidence>
<dbReference type="Gene3D" id="3.40.50.300">
    <property type="entry name" value="P-loop containing nucleotide triphosphate hydrolases"/>
    <property type="match status" value="1"/>
</dbReference>
<keyword evidence="1 4" id="KW-0853">WD repeat</keyword>
<evidence type="ECO:0000256" key="1">
    <source>
        <dbReference type="ARBA" id="ARBA00022574"/>
    </source>
</evidence>
<feature type="repeat" description="WD" evidence="4">
    <location>
        <begin position="945"/>
        <end position="986"/>
    </location>
</feature>
<dbReference type="SMART" id="SM00320">
    <property type="entry name" value="WD40"/>
    <property type="match status" value="11"/>
</dbReference>
<dbReference type="InterPro" id="IPR020472">
    <property type="entry name" value="WD40_PAC1"/>
</dbReference>
<dbReference type="AlphaFoldDB" id="A0A4W6E8Q1"/>
<dbReference type="InterPro" id="IPR027417">
    <property type="entry name" value="P-loop_NTPase"/>
</dbReference>
<dbReference type="SUPFAM" id="SSF52540">
    <property type="entry name" value="P-loop containing nucleoside triphosphate hydrolases"/>
    <property type="match status" value="1"/>
</dbReference>
<name>A0A4W6E8Q1_LATCA</name>
<dbReference type="InterPro" id="IPR042197">
    <property type="entry name" value="Apaf_helical"/>
</dbReference>
<dbReference type="Pfam" id="PF00619">
    <property type="entry name" value="CARD"/>
    <property type="match status" value="1"/>
</dbReference>
<dbReference type="InterPro" id="IPR002182">
    <property type="entry name" value="NB-ARC"/>
</dbReference>
<dbReference type="GO" id="GO:0043531">
    <property type="term" value="F:ADP binding"/>
    <property type="evidence" value="ECO:0007669"/>
    <property type="project" value="InterPro"/>
</dbReference>
<evidence type="ECO:0000256" key="3">
    <source>
        <dbReference type="ARBA" id="ARBA00022737"/>
    </source>
</evidence>
<dbReference type="PROSITE" id="PS50082">
    <property type="entry name" value="WD_REPEATS_2"/>
    <property type="match status" value="6"/>
</dbReference>
<sequence>MEEGARSCLLRFRHRLEQDIKPSYLMDHMISDGVINVDEEERIRTQDQAVALLELLLRKDNRAYISFYNALVKETYDDLANLLYDDLPQISANAHKSSSDGWTPHVQMVLSEGGVPQRPVVFVSRPELLNRVRERLYRLQKEPGWVTVFGMAGSGKSVLAAEAVRHQGIIEECFPGGVHWLSIGQLDKPDLLVKIQSLCFRLEQSLDSQSLHRPPNSLDEAKERLRFLMLRRYPRSLLILDDIWDSTVLKVFDIQCRILLTTRNRSLTDSVSGAKYEVEVASGLDENKGLEILALYTKTNPQGLPEEARSIVRECKGSPLVVSLIGALLKEKPNRWRYYLCQLQQKQFKRIRKSSSYDYDALDQAMAASIEVLPDEHQELYKDLTVLEKDIKIPAKVLSILWDLEPEEVEDILEEFVNKSLLFVDSHNKPYLYYLHDLQLDFLVEQNRTQLEQHYRDDPPTSGDEECLYWIRFLTYHMARANLSQELYSLMFSLDWVSIKAQIMGPAHLINDYVEYGPILDKEFQEFLSLNGHQLEQRPFPDVVQLALSQPPTSEVYRQALLQAQDRASKGKLYVDWLNKSSVESLSRLVIHPHQGSIYSACFSQDGAKIATCGASKTLKVFKSTSGEKLTEIQAHDDEVLCCAFSPDDRLLATCSSDRKVKVWNVERAMLLRVFAEEHEEQVNHCQFTNTRRQLLLATCSNDKFLNVKVWNLNRPSSQNTMFGHFEPVNHCCFSPDDTYVSTSSNDGTVKLFQVSSANEWKTINVSSMFTESDEEVLVKCSTWTADGKRIICAARNAVLLWDLEANKKMADCSGHLSWVQRVQFSPDGSQLLSCSDDQTVRVRLNKCVRDGMTGSVLFQSEEMSSRIRCTCMCRQPSVVALGQENGTVQVWSWQSGEGRVLKGHKEQVRCFSLLSHSPARLLSWSFDGTVKVWDVESGEKLQDIEAHRGAILSCHVSPDGCFFATTSADKTAKLWHCESWQCVHTLSGHQDCVRSCRFSWDSRRLATGDDNGEIRLWSVKEGALLKICSRDGKDGMDSLHGGWVTDLHFSSDNSLLVSTGGYIKWWDVEKGKALQTFYPTGSALKKIHVSCDFSTFVTIDNIGILYILQRVV</sequence>
<dbReference type="InterPro" id="IPR036388">
    <property type="entry name" value="WH-like_DNA-bd_sf"/>
</dbReference>
<keyword evidence="2" id="KW-0053">Apoptosis</keyword>
<dbReference type="InterPro" id="IPR041452">
    <property type="entry name" value="APAF1_C"/>
</dbReference>
<evidence type="ECO:0000256" key="2">
    <source>
        <dbReference type="ARBA" id="ARBA00022703"/>
    </source>
</evidence>
<reference evidence="6" key="3">
    <citation type="submission" date="2025-09" db="UniProtKB">
        <authorList>
            <consortium name="Ensembl"/>
        </authorList>
    </citation>
    <scope>IDENTIFICATION</scope>
</reference>
<dbReference type="PROSITE" id="PS00678">
    <property type="entry name" value="WD_REPEATS_1"/>
    <property type="match status" value="1"/>
</dbReference>
<dbReference type="Proteomes" id="UP000314980">
    <property type="component" value="Unassembled WGS sequence"/>
</dbReference>
<dbReference type="Pfam" id="PF00400">
    <property type="entry name" value="WD40"/>
    <property type="match status" value="7"/>
</dbReference>
<accession>A0A4W6E8Q1</accession>
<dbReference type="InterPro" id="IPR001680">
    <property type="entry name" value="WD40_rpt"/>
</dbReference>
<dbReference type="PRINTS" id="PR00364">
    <property type="entry name" value="DISEASERSIST"/>
</dbReference>
<evidence type="ECO:0000313" key="7">
    <source>
        <dbReference type="Proteomes" id="UP000314980"/>
    </source>
</evidence>
<dbReference type="InterPro" id="IPR011029">
    <property type="entry name" value="DEATH-like_dom_sf"/>
</dbReference>
<dbReference type="FunFam" id="1.25.40.370:FF:000001">
    <property type="entry name" value="Apoptotic protease-activating factor 1"/>
    <property type="match status" value="1"/>
</dbReference>
<dbReference type="Gene3D" id="1.10.533.10">
    <property type="entry name" value="Death Domain, Fas"/>
    <property type="match status" value="1"/>
</dbReference>
<protein>
    <submittedName>
        <fullName evidence="6">Apoptotic peptidase activating factor 1</fullName>
    </submittedName>
</protein>
<dbReference type="PROSITE" id="PS50209">
    <property type="entry name" value="CARD"/>
    <property type="match status" value="1"/>
</dbReference>
<dbReference type="FunFam" id="1.10.533.10:FF:000081">
    <property type="entry name" value="Apoptotic protease-activating factor 1"/>
    <property type="match status" value="1"/>
</dbReference>
<keyword evidence="7" id="KW-1185">Reference proteome</keyword>
<feature type="repeat" description="WD" evidence="4">
    <location>
        <begin position="633"/>
        <end position="674"/>
    </location>
</feature>
<gene>
    <name evidence="6" type="primary">APAF1</name>
</gene>
<dbReference type="Gene3D" id="2.130.10.10">
    <property type="entry name" value="YVTN repeat-like/Quinoprotein amine dehydrogenase"/>
    <property type="match status" value="4"/>
</dbReference>
<evidence type="ECO:0000256" key="4">
    <source>
        <dbReference type="PROSITE-ProRule" id="PRU00221"/>
    </source>
</evidence>
<dbReference type="Pfam" id="PF00931">
    <property type="entry name" value="NB-ARC"/>
    <property type="match status" value="1"/>
</dbReference>
<dbReference type="GeneTree" id="ENSGT00940000157710"/>
<feature type="domain" description="CARD" evidence="5">
    <location>
        <begin position="1"/>
        <end position="86"/>
    </location>
</feature>
<feature type="repeat" description="WD" evidence="4">
    <location>
        <begin position="902"/>
        <end position="944"/>
    </location>
</feature>
<dbReference type="Pfam" id="PF17908">
    <property type="entry name" value="APAF1_C"/>
    <property type="match status" value="1"/>
</dbReference>
<dbReference type="GO" id="GO:0006915">
    <property type="term" value="P:apoptotic process"/>
    <property type="evidence" value="ECO:0007669"/>
    <property type="project" value="UniProtKB-KW"/>
</dbReference>
<dbReference type="PANTHER" id="PTHR22845">
    <property type="entry name" value="APOPTOTIC PROTEASE-ACTIVATING FACTOR 1"/>
    <property type="match status" value="1"/>
</dbReference>
<dbReference type="InterPro" id="IPR036322">
    <property type="entry name" value="WD40_repeat_dom_sf"/>
</dbReference>
<dbReference type="SUPFAM" id="SSF50978">
    <property type="entry name" value="WD40 repeat-like"/>
    <property type="match status" value="2"/>
</dbReference>
<dbReference type="GO" id="GO:0042981">
    <property type="term" value="P:regulation of apoptotic process"/>
    <property type="evidence" value="ECO:0007669"/>
    <property type="project" value="InterPro"/>
</dbReference>
<dbReference type="Gene3D" id="1.10.10.10">
    <property type="entry name" value="Winged helix-like DNA-binding domain superfamily/Winged helix DNA-binding domain"/>
    <property type="match status" value="1"/>
</dbReference>
<dbReference type="InterPro" id="IPR019775">
    <property type="entry name" value="WD40_repeat_CS"/>
</dbReference>
<reference evidence="6" key="2">
    <citation type="submission" date="2025-08" db="UniProtKB">
        <authorList>
            <consortium name="Ensembl"/>
        </authorList>
    </citation>
    <scope>IDENTIFICATION</scope>
</reference>
<feature type="repeat" description="WD" evidence="4">
    <location>
        <begin position="722"/>
        <end position="763"/>
    </location>
</feature>
<dbReference type="Gene3D" id="1.10.8.430">
    <property type="entry name" value="Helical domain of apoptotic protease-activating factors"/>
    <property type="match status" value="1"/>
</dbReference>
<evidence type="ECO:0000259" key="5">
    <source>
        <dbReference type="PROSITE" id="PS50209"/>
    </source>
</evidence>
<proteinExistence type="predicted"/>
<dbReference type="PROSITE" id="PS50294">
    <property type="entry name" value="WD_REPEATS_REGION"/>
    <property type="match status" value="5"/>
</dbReference>
<dbReference type="InterPro" id="IPR015943">
    <property type="entry name" value="WD40/YVTN_repeat-like_dom_sf"/>
</dbReference>
<organism evidence="6 7">
    <name type="scientific">Lates calcarifer</name>
    <name type="common">Barramundi</name>
    <name type="synonym">Holocentrus calcarifer</name>
    <dbReference type="NCBI Taxonomy" id="8187"/>
    <lineage>
        <taxon>Eukaryota</taxon>
        <taxon>Metazoa</taxon>
        <taxon>Chordata</taxon>
        <taxon>Craniata</taxon>
        <taxon>Vertebrata</taxon>
        <taxon>Euteleostomi</taxon>
        <taxon>Actinopterygii</taxon>
        <taxon>Neopterygii</taxon>
        <taxon>Teleostei</taxon>
        <taxon>Neoteleostei</taxon>
        <taxon>Acanthomorphata</taxon>
        <taxon>Carangaria</taxon>
        <taxon>Carangaria incertae sedis</taxon>
        <taxon>Centropomidae</taxon>
        <taxon>Lates</taxon>
    </lineage>
</organism>
<dbReference type="PRINTS" id="PR00320">
    <property type="entry name" value="GPROTEINBRPT"/>
</dbReference>
<feature type="repeat" description="WD" evidence="4">
    <location>
        <begin position="987"/>
        <end position="1028"/>
    </location>
</feature>
<dbReference type="PANTHER" id="PTHR22845:SF5">
    <property type="entry name" value="APOPTOTIC PROTEASE-ACTIVATING FACTOR 1"/>
    <property type="match status" value="1"/>
</dbReference>
<dbReference type="FunFam" id="3.40.50.300:FF:000502">
    <property type="entry name" value="Apoptotic protease-activating factor 1"/>
    <property type="match status" value="1"/>
</dbReference>
<dbReference type="Pfam" id="PF21296">
    <property type="entry name" value="WHD_APAF1"/>
    <property type="match status" value="1"/>
</dbReference>
<dbReference type="SUPFAM" id="SSF47986">
    <property type="entry name" value="DEATH domain"/>
    <property type="match status" value="1"/>
</dbReference>